<dbReference type="FunFam" id="1.25.40.10:FF:000412">
    <property type="entry name" value="Putative pentatricopeptide repeat-containing protein"/>
    <property type="match status" value="1"/>
</dbReference>
<dbReference type="Pfam" id="PF13041">
    <property type="entry name" value="PPR_2"/>
    <property type="match status" value="3"/>
</dbReference>
<dbReference type="Pfam" id="PF20431">
    <property type="entry name" value="E_motif"/>
    <property type="match status" value="1"/>
</dbReference>
<dbReference type="NCBIfam" id="TIGR00756">
    <property type="entry name" value="PPR"/>
    <property type="match status" value="6"/>
</dbReference>
<organism evidence="3 4">
    <name type="scientific">Dioscorea zingiberensis</name>
    <dbReference type="NCBI Taxonomy" id="325984"/>
    <lineage>
        <taxon>Eukaryota</taxon>
        <taxon>Viridiplantae</taxon>
        <taxon>Streptophyta</taxon>
        <taxon>Embryophyta</taxon>
        <taxon>Tracheophyta</taxon>
        <taxon>Spermatophyta</taxon>
        <taxon>Magnoliopsida</taxon>
        <taxon>Liliopsida</taxon>
        <taxon>Dioscoreales</taxon>
        <taxon>Dioscoreaceae</taxon>
        <taxon>Dioscorea</taxon>
    </lineage>
</organism>
<dbReference type="InterPro" id="IPR011990">
    <property type="entry name" value="TPR-like_helical_dom_sf"/>
</dbReference>
<evidence type="ECO:0000313" key="3">
    <source>
        <dbReference type="EMBL" id="KAJ0960812.1"/>
    </source>
</evidence>
<dbReference type="PANTHER" id="PTHR24015:SF1758">
    <property type="entry name" value="OS02G0290000 PROTEIN"/>
    <property type="match status" value="1"/>
</dbReference>
<dbReference type="GO" id="GO:0005739">
    <property type="term" value="C:mitochondrion"/>
    <property type="evidence" value="ECO:0007669"/>
    <property type="project" value="TreeGrafter"/>
</dbReference>
<dbReference type="FunFam" id="1.25.40.10:FF:000344">
    <property type="entry name" value="Pentatricopeptide repeat-containing protein"/>
    <property type="match status" value="1"/>
</dbReference>
<dbReference type="InterPro" id="IPR046848">
    <property type="entry name" value="E_motif"/>
</dbReference>
<dbReference type="PANTHER" id="PTHR24015">
    <property type="entry name" value="OS07G0578800 PROTEIN-RELATED"/>
    <property type="match status" value="1"/>
</dbReference>
<feature type="repeat" description="PPR" evidence="2">
    <location>
        <begin position="591"/>
        <end position="625"/>
    </location>
</feature>
<dbReference type="GO" id="GO:0009451">
    <property type="term" value="P:RNA modification"/>
    <property type="evidence" value="ECO:0007669"/>
    <property type="project" value="InterPro"/>
</dbReference>
<dbReference type="AlphaFoldDB" id="A0A9D5H2J0"/>
<dbReference type="Pfam" id="PF01535">
    <property type="entry name" value="PPR"/>
    <property type="match status" value="7"/>
</dbReference>
<gene>
    <name evidence="3" type="ORF">J5N97_001313</name>
</gene>
<dbReference type="FunFam" id="1.25.40.10:FF:000285">
    <property type="entry name" value="Pentatricopeptide repeat-containing protein, chloroplastic"/>
    <property type="match status" value="1"/>
</dbReference>
<evidence type="ECO:0008006" key="5">
    <source>
        <dbReference type="Google" id="ProtNLM"/>
    </source>
</evidence>
<evidence type="ECO:0000256" key="1">
    <source>
        <dbReference type="ARBA" id="ARBA00022737"/>
    </source>
</evidence>
<dbReference type="PROSITE" id="PS51375">
    <property type="entry name" value="PPR"/>
    <property type="match status" value="6"/>
</dbReference>
<dbReference type="Gene3D" id="1.25.40.10">
    <property type="entry name" value="Tetratricopeptide repeat domain"/>
    <property type="match status" value="6"/>
</dbReference>
<evidence type="ECO:0000313" key="4">
    <source>
        <dbReference type="Proteomes" id="UP001085076"/>
    </source>
</evidence>
<dbReference type="Proteomes" id="UP001085076">
    <property type="component" value="Unassembled WGS sequence"/>
</dbReference>
<dbReference type="GO" id="GO:0003723">
    <property type="term" value="F:RNA binding"/>
    <property type="evidence" value="ECO:0007669"/>
    <property type="project" value="InterPro"/>
</dbReference>
<proteinExistence type="predicted"/>
<evidence type="ECO:0000256" key="2">
    <source>
        <dbReference type="PROSITE-ProRule" id="PRU00708"/>
    </source>
</evidence>
<feature type="repeat" description="PPR" evidence="2">
    <location>
        <begin position="358"/>
        <end position="392"/>
    </location>
</feature>
<protein>
    <recommendedName>
        <fullName evidence="5">Pentatricopeptide repeat-containing protein</fullName>
    </recommendedName>
</protein>
<dbReference type="InterPro" id="IPR002885">
    <property type="entry name" value="PPR_rpt"/>
</dbReference>
<feature type="repeat" description="PPR" evidence="2">
    <location>
        <begin position="460"/>
        <end position="494"/>
    </location>
</feature>
<keyword evidence="4" id="KW-1185">Reference proteome</keyword>
<dbReference type="FunFam" id="1.25.40.10:FF:000361">
    <property type="entry name" value="Pentatricopeptide repeat-containing protein chloroplastic"/>
    <property type="match status" value="1"/>
</dbReference>
<accession>A0A9D5H2J0</accession>
<dbReference type="InterPro" id="IPR046960">
    <property type="entry name" value="PPR_At4g14850-like_plant"/>
</dbReference>
<feature type="repeat" description="PPR" evidence="2">
    <location>
        <begin position="256"/>
        <end position="290"/>
    </location>
</feature>
<feature type="repeat" description="PPR" evidence="2">
    <location>
        <begin position="691"/>
        <end position="725"/>
    </location>
</feature>
<name>A0A9D5H2J0_9LILI</name>
<sequence length="916" mass="102558">MPIMHLNSKFSSFHTVKCTHELFDKMLPLVKGIHSTMHAHQVPDEMADRGYRPQNALIRSCMMNHQYSQAVVVFHQMHCTELRPDWLALAAVIKSSAVLLFHGFGRSLHGFAMKGAYAVIPAVAKALIDMYARFDAVHESHQIFSEMDQKDSVSWNVLLSGYARAQLNLQVINLFHLMHAQKDEDAKPTAITIAIVLPVCVKMRTLKAGQSVHAYAIRTGLESETLVGNALLSMYAKCGNVVNDAQYLFDHIVRKDVISWNSMISGYSEQGFFAEAFLVFKQMVSRNFAPNHATVATVLPICALVENGDHHGKQIHCYVLRCGLEKDLSASNALLIYYSKMGDMSIAESIFKNMQMRDLISWNTMITGCAMNGCPMRALGLLHELLLTGTEPDPITLLGILSACGQLHNVNEGKKIHAYVLQHPKLCKETSIENALISFYGKCGELDDALRTFMGMPRRDLISWNAMLTIYADNEQWEKLAELLDQMSNEGIQPDSVTILSVLQACTFLGIRKVREVHGYSLRTGTSSKLTVGNAILDAYAKCGKIESAFRIFKSLTGKNVITGNTMISGYLKHGFSDDAERTFNDMSDRDLTSWNLMLQVYAQHDFNDRAICLFREFQAKGMRPDAMSILSILPACARLASVYLVKQCHGYKIRASFNDLQLEGALLDTYSKCGSVNDAHRLFQTSSQKDLVMFTAMISCYAMHGMAGEALRIFSHMLELNIKPDHVILTTLLSACSHAGLVDEGWKLFKSINETFDIRPTMEHYACMVDLLARRGRLREAYEFIIDMPCKPNASVWGSLLGACKTHGEVEVGKLAADNLFNIEGGNIGNYVVMSNIYAAGRRWDDVEQMRKLMKAKDLNKPAGCSWIEVDDKRHVFVAADLSHPNRFSIYDMLVTLDQQIKELNESRIDHLSSV</sequence>
<keyword evidence="1" id="KW-0677">Repeat</keyword>
<reference evidence="3 4" key="1">
    <citation type="journal article" date="2022" name="Hortic Res">
        <title>The genome of Dioscorea zingiberensis sheds light on the biosynthesis, origin and evolution of the medicinally important diosgenin saponins.</title>
        <authorList>
            <person name="Li Y."/>
            <person name="Tan C."/>
            <person name="Li Z."/>
            <person name="Guo J."/>
            <person name="Li S."/>
            <person name="Chen X."/>
            <person name="Wang C."/>
            <person name="Dai X."/>
            <person name="Yang H."/>
            <person name="Song W."/>
            <person name="Hou L."/>
            <person name="Xu J."/>
            <person name="Tong Z."/>
            <person name="Xu A."/>
            <person name="Yuan X."/>
            <person name="Wang W."/>
            <person name="Yang Q."/>
            <person name="Chen L."/>
            <person name="Sun Z."/>
            <person name="Wang K."/>
            <person name="Pan B."/>
            <person name="Chen J."/>
            <person name="Bao Y."/>
            <person name="Liu F."/>
            <person name="Qi X."/>
            <person name="Gang D.R."/>
            <person name="Wen J."/>
            <person name="Li J."/>
        </authorList>
    </citation>
    <scope>NUCLEOTIDE SEQUENCE [LARGE SCALE GENOMIC DNA]</scope>
    <source>
        <strain evidence="3">Dzin_1.0</strain>
    </source>
</reference>
<dbReference type="FunFam" id="1.25.40.10:FF:000090">
    <property type="entry name" value="Pentatricopeptide repeat-containing protein, chloroplastic"/>
    <property type="match status" value="1"/>
</dbReference>
<dbReference type="EMBL" id="JAGGNH010000058">
    <property type="protein sequence ID" value="KAJ0960812.1"/>
    <property type="molecule type" value="Genomic_DNA"/>
</dbReference>
<comment type="caution">
    <text evidence="3">The sequence shown here is derived from an EMBL/GenBank/DDBJ whole genome shotgun (WGS) entry which is preliminary data.</text>
</comment>
<feature type="repeat" description="PPR" evidence="2">
    <location>
        <begin position="560"/>
        <end position="590"/>
    </location>
</feature>
<dbReference type="OrthoDB" id="1904892at2759"/>